<protein>
    <submittedName>
        <fullName evidence="7">Uncharacterized protein</fullName>
    </submittedName>
</protein>
<feature type="transmembrane region" description="Helical" evidence="6">
    <location>
        <begin position="12"/>
        <end position="36"/>
    </location>
</feature>
<keyword evidence="5 6" id="KW-0472">Membrane</keyword>
<gene>
    <name evidence="7" type="ORF">O3P69_018853</name>
</gene>
<dbReference type="AlphaFoldDB" id="A0AAW0SRZ2"/>
<comment type="caution">
    <text evidence="7">The sequence shown here is derived from an EMBL/GenBank/DDBJ whole genome shotgun (WGS) entry which is preliminary data.</text>
</comment>
<proteinExistence type="inferred from homology"/>
<evidence type="ECO:0000256" key="1">
    <source>
        <dbReference type="ARBA" id="ARBA00004141"/>
    </source>
</evidence>
<evidence type="ECO:0000256" key="6">
    <source>
        <dbReference type="SAM" id="Phobius"/>
    </source>
</evidence>
<dbReference type="Pfam" id="PF00335">
    <property type="entry name" value="Tetraspanin"/>
    <property type="match status" value="1"/>
</dbReference>
<evidence type="ECO:0000256" key="4">
    <source>
        <dbReference type="ARBA" id="ARBA00022989"/>
    </source>
</evidence>
<reference evidence="7 8" key="1">
    <citation type="submission" date="2023-03" db="EMBL/GenBank/DDBJ databases">
        <title>High-quality genome of Scylla paramamosain provides insights in environmental adaptation.</title>
        <authorList>
            <person name="Zhang L."/>
        </authorList>
    </citation>
    <scope>NUCLEOTIDE SEQUENCE [LARGE SCALE GENOMIC DNA]</scope>
    <source>
        <strain evidence="7">LZ_2023a</strain>
        <tissue evidence="7">Muscle</tissue>
    </source>
</reference>
<evidence type="ECO:0000256" key="3">
    <source>
        <dbReference type="ARBA" id="ARBA00022692"/>
    </source>
</evidence>
<comment type="subcellular location">
    <subcellularLocation>
        <location evidence="1">Membrane</location>
        <topology evidence="1">Multi-pass membrane protein</topology>
    </subcellularLocation>
</comment>
<feature type="transmembrane region" description="Helical" evidence="6">
    <location>
        <begin position="84"/>
        <end position="104"/>
    </location>
</feature>
<keyword evidence="3 6" id="KW-0812">Transmembrane</keyword>
<dbReference type="InterPro" id="IPR018499">
    <property type="entry name" value="Tetraspanin/Peripherin"/>
</dbReference>
<evidence type="ECO:0000313" key="7">
    <source>
        <dbReference type="EMBL" id="KAK8378170.1"/>
    </source>
</evidence>
<dbReference type="PRINTS" id="PR00259">
    <property type="entry name" value="TMFOUR"/>
</dbReference>
<dbReference type="Proteomes" id="UP001487740">
    <property type="component" value="Unassembled WGS sequence"/>
</dbReference>
<dbReference type="InterPro" id="IPR018503">
    <property type="entry name" value="Tetraspanin_CS"/>
</dbReference>
<comment type="similarity">
    <text evidence="2">Belongs to the tetraspanin (TM4SF) family.</text>
</comment>
<accession>A0AAW0SRZ2</accession>
<dbReference type="PROSITE" id="PS00421">
    <property type="entry name" value="TM4_1"/>
    <property type="match status" value="1"/>
</dbReference>
<organism evidence="7 8">
    <name type="scientific">Scylla paramamosain</name>
    <name type="common">Mud crab</name>
    <dbReference type="NCBI Taxonomy" id="85552"/>
    <lineage>
        <taxon>Eukaryota</taxon>
        <taxon>Metazoa</taxon>
        <taxon>Ecdysozoa</taxon>
        <taxon>Arthropoda</taxon>
        <taxon>Crustacea</taxon>
        <taxon>Multicrustacea</taxon>
        <taxon>Malacostraca</taxon>
        <taxon>Eumalacostraca</taxon>
        <taxon>Eucarida</taxon>
        <taxon>Decapoda</taxon>
        <taxon>Pleocyemata</taxon>
        <taxon>Brachyura</taxon>
        <taxon>Eubrachyura</taxon>
        <taxon>Portunoidea</taxon>
        <taxon>Portunidae</taxon>
        <taxon>Portuninae</taxon>
        <taxon>Scylla</taxon>
    </lineage>
</organism>
<keyword evidence="4 6" id="KW-1133">Transmembrane helix</keyword>
<evidence type="ECO:0000256" key="5">
    <source>
        <dbReference type="ARBA" id="ARBA00023136"/>
    </source>
</evidence>
<dbReference type="PANTHER" id="PTHR19282:SF519">
    <property type="entry name" value="TETRASPANIN"/>
    <property type="match status" value="1"/>
</dbReference>
<dbReference type="PANTHER" id="PTHR19282">
    <property type="entry name" value="TETRASPANIN"/>
    <property type="match status" value="1"/>
</dbReference>
<keyword evidence="8" id="KW-1185">Reference proteome</keyword>
<evidence type="ECO:0000313" key="8">
    <source>
        <dbReference type="Proteomes" id="UP001487740"/>
    </source>
</evidence>
<name>A0AAW0SRZ2_SCYPA</name>
<sequence>MGVCCYTFLKYISVVWNLLFMVMGGAWLGLVLWVYFSVTDIAVLTSDVQGYKSVLYFLMVVGAIVFILGFLGCCGACQESQCMLGTFFALVLVLFTGQIAIGSLGTR</sequence>
<dbReference type="EMBL" id="JARAKH010000046">
    <property type="protein sequence ID" value="KAK8378170.1"/>
    <property type="molecule type" value="Genomic_DNA"/>
</dbReference>
<evidence type="ECO:0000256" key="2">
    <source>
        <dbReference type="ARBA" id="ARBA00006840"/>
    </source>
</evidence>
<feature type="transmembrane region" description="Helical" evidence="6">
    <location>
        <begin position="56"/>
        <end position="77"/>
    </location>
</feature>
<dbReference type="GO" id="GO:0005886">
    <property type="term" value="C:plasma membrane"/>
    <property type="evidence" value="ECO:0007669"/>
    <property type="project" value="TreeGrafter"/>
</dbReference>